<sequence>MQSNNTVAANMANPAATEAPTKLRRSTGSMPTKKAVVVNKQIRGSTGTLPRRRRRVVSFGTVQIREFERIAGDNPAVSQGPSLSLGWKSIDQKPLTVRKYEDTRERASVLTPLTRETRKFLLTFVFDVSSEDIKRSEKSAAKIQAQRHETIKQLLHNKAIRRKKSFPPRQVDTPELENTSTTTTTSSKPQVVIEDPLPRKHVAGNTKLLRKVEDARKRLLEQGWATYARLQ</sequence>
<dbReference type="EMBL" id="CAICTM010000372">
    <property type="protein sequence ID" value="CAB9509047.1"/>
    <property type="molecule type" value="Genomic_DNA"/>
</dbReference>
<reference evidence="2" key="1">
    <citation type="submission" date="2020-06" db="EMBL/GenBank/DDBJ databases">
        <authorList>
            <consortium name="Plant Systems Biology data submission"/>
        </authorList>
    </citation>
    <scope>NUCLEOTIDE SEQUENCE</scope>
    <source>
        <strain evidence="2">D6</strain>
    </source>
</reference>
<evidence type="ECO:0000313" key="2">
    <source>
        <dbReference type="EMBL" id="CAB9509047.1"/>
    </source>
</evidence>
<keyword evidence="3" id="KW-1185">Reference proteome</keyword>
<accession>A0A9N8DUS0</accession>
<organism evidence="2 3">
    <name type="scientific">Seminavis robusta</name>
    <dbReference type="NCBI Taxonomy" id="568900"/>
    <lineage>
        <taxon>Eukaryota</taxon>
        <taxon>Sar</taxon>
        <taxon>Stramenopiles</taxon>
        <taxon>Ochrophyta</taxon>
        <taxon>Bacillariophyta</taxon>
        <taxon>Bacillariophyceae</taxon>
        <taxon>Bacillariophycidae</taxon>
        <taxon>Naviculales</taxon>
        <taxon>Naviculaceae</taxon>
        <taxon>Seminavis</taxon>
    </lineage>
</organism>
<feature type="compositionally biased region" description="Low complexity" evidence="1">
    <location>
        <begin position="1"/>
        <end position="20"/>
    </location>
</feature>
<evidence type="ECO:0000313" key="3">
    <source>
        <dbReference type="Proteomes" id="UP001153069"/>
    </source>
</evidence>
<comment type="caution">
    <text evidence="2">The sequence shown here is derived from an EMBL/GenBank/DDBJ whole genome shotgun (WGS) entry which is preliminary data.</text>
</comment>
<protein>
    <submittedName>
        <fullName evidence="2">Uncharacterized protein</fullName>
    </submittedName>
</protein>
<dbReference type="OrthoDB" id="49475at2759"/>
<dbReference type="AlphaFoldDB" id="A0A9N8DUS0"/>
<dbReference type="Proteomes" id="UP001153069">
    <property type="component" value="Unassembled WGS sequence"/>
</dbReference>
<feature type="region of interest" description="Disordered" evidence="1">
    <location>
        <begin position="158"/>
        <end position="189"/>
    </location>
</feature>
<gene>
    <name evidence="2" type="ORF">SEMRO_373_G128920.1</name>
</gene>
<feature type="region of interest" description="Disordered" evidence="1">
    <location>
        <begin position="1"/>
        <end position="32"/>
    </location>
</feature>
<name>A0A9N8DUS0_9STRA</name>
<evidence type="ECO:0000256" key="1">
    <source>
        <dbReference type="SAM" id="MobiDB-lite"/>
    </source>
</evidence>
<proteinExistence type="predicted"/>